<keyword evidence="2" id="KW-1185">Reference proteome</keyword>
<evidence type="ECO:0000313" key="1">
    <source>
        <dbReference type="EMBL" id="KAI0067289.1"/>
    </source>
</evidence>
<comment type="caution">
    <text evidence="1">The sequence shown here is derived from an EMBL/GenBank/DDBJ whole genome shotgun (WGS) entry which is preliminary data.</text>
</comment>
<gene>
    <name evidence="1" type="ORF">BV25DRAFT_1795107</name>
</gene>
<organism evidence="1 2">
    <name type="scientific">Artomyces pyxidatus</name>
    <dbReference type="NCBI Taxonomy" id="48021"/>
    <lineage>
        <taxon>Eukaryota</taxon>
        <taxon>Fungi</taxon>
        <taxon>Dikarya</taxon>
        <taxon>Basidiomycota</taxon>
        <taxon>Agaricomycotina</taxon>
        <taxon>Agaricomycetes</taxon>
        <taxon>Russulales</taxon>
        <taxon>Auriscalpiaceae</taxon>
        <taxon>Artomyces</taxon>
    </lineage>
</organism>
<dbReference type="EMBL" id="MU277190">
    <property type="protein sequence ID" value="KAI0067289.1"/>
    <property type="molecule type" value="Genomic_DNA"/>
</dbReference>
<sequence>MYRALPVARQATSSGRRALVRLSRRRLVTEAAETPVASPLPPAKKSHVLRKVVLYTSAVTATFYVGSAFVSYHNPRYHAFFIDTVPFGPAVLEFGENRNWDTLTVSDVVVSTYDGAMSAYRFVRKQLGSTADEVSDKAHDAKSAVSAKVKAAKSTAEASAEETKGRARKLSDALKTEVKASTEKVHEQGLKAAAISKHRADQFSEGVEDLIRKAEAALLHKPLDSQPEATTTPEQPTPEIPDALGPRHNEIELMTSEFHEAHTSSKARNDVYDAPLPLGFEPPPGFSRPKPPPPKPEPEPLEPLPLVAPVVAELHSSEPVLTHLATTIDNLASFLNTNPAAATKARDVLDTAKVDLTELAENFEKVKEEEQRKLEQQLDEQTRQYTLQLLELELASQDKLDSQEADFRTFYEEERARFAKAYREKLETELRTQSEIINERLKEEVVAQGIELQRRWIREIKVRVEQERGGRLAKLDELAANLKRLERVALDNSSYLDENLRIHSLWSAIRALHHAVDAPARKPFRDELRVLRHIAAAKDDTVVSAALDSLEASDAPDVGVEPLADLTSWFSTSVVPRVSRVALVPDQNAGVLSHLASHVFSSFAFRRQGLVPGDDVMSVLSRAEYYLNEKDLDGAARELNQLKGTAKVLLKDWLEAARRRLEVEQALEVVQTQATLASLLVL</sequence>
<evidence type="ECO:0000313" key="2">
    <source>
        <dbReference type="Proteomes" id="UP000814140"/>
    </source>
</evidence>
<reference evidence="1" key="1">
    <citation type="submission" date="2021-03" db="EMBL/GenBank/DDBJ databases">
        <authorList>
            <consortium name="DOE Joint Genome Institute"/>
            <person name="Ahrendt S."/>
            <person name="Looney B.P."/>
            <person name="Miyauchi S."/>
            <person name="Morin E."/>
            <person name="Drula E."/>
            <person name="Courty P.E."/>
            <person name="Chicoki N."/>
            <person name="Fauchery L."/>
            <person name="Kohler A."/>
            <person name="Kuo A."/>
            <person name="Labutti K."/>
            <person name="Pangilinan J."/>
            <person name="Lipzen A."/>
            <person name="Riley R."/>
            <person name="Andreopoulos W."/>
            <person name="He G."/>
            <person name="Johnson J."/>
            <person name="Barry K.W."/>
            <person name="Grigoriev I.V."/>
            <person name="Nagy L."/>
            <person name="Hibbett D."/>
            <person name="Henrissat B."/>
            <person name="Matheny P.B."/>
            <person name="Labbe J."/>
            <person name="Martin F."/>
        </authorList>
    </citation>
    <scope>NUCLEOTIDE SEQUENCE</scope>
    <source>
        <strain evidence="1">HHB10654</strain>
    </source>
</reference>
<reference evidence="1" key="2">
    <citation type="journal article" date="2022" name="New Phytol.">
        <title>Evolutionary transition to the ectomycorrhizal habit in the genomes of a hyperdiverse lineage of mushroom-forming fungi.</title>
        <authorList>
            <person name="Looney B."/>
            <person name="Miyauchi S."/>
            <person name="Morin E."/>
            <person name="Drula E."/>
            <person name="Courty P.E."/>
            <person name="Kohler A."/>
            <person name="Kuo A."/>
            <person name="LaButti K."/>
            <person name="Pangilinan J."/>
            <person name="Lipzen A."/>
            <person name="Riley R."/>
            <person name="Andreopoulos W."/>
            <person name="He G."/>
            <person name="Johnson J."/>
            <person name="Nolan M."/>
            <person name="Tritt A."/>
            <person name="Barry K.W."/>
            <person name="Grigoriev I.V."/>
            <person name="Nagy L.G."/>
            <person name="Hibbett D."/>
            <person name="Henrissat B."/>
            <person name="Matheny P.B."/>
            <person name="Labbe J."/>
            <person name="Martin F.M."/>
        </authorList>
    </citation>
    <scope>NUCLEOTIDE SEQUENCE</scope>
    <source>
        <strain evidence="1">HHB10654</strain>
    </source>
</reference>
<accession>A0ACB8TFT2</accession>
<protein>
    <submittedName>
        <fullName evidence="1">Uncharacterized protein</fullName>
    </submittedName>
</protein>
<dbReference type="Proteomes" id="UP000814140">
    <property type="component" value="Unassembled WGS sequence"/>
</dbReference>
<name>A0ACB8TFT2_9AGAM</name>
<proteinExistence type="predicted"/>